<dbReference type="Gramene" id="KJB49505">
    <property type="protein sequence ID" value="KJB49505"/>
    <property type="gene ID" value="B456_008G122700"/>
</dbReference>
<keyword evidence="2" id="KW-0812">Transmembrane</keyword>
<feature type="region of interest" description="Disordered" evidence="1">
    <location>
        <begin position="240"/>
        <end position="278"/>
    </location>
</feature>
<dbReference type="EMBL" id="CM001747">
    <property type="protein sequence ID" value="KJB49505.1"/>
    <property type="molecule type" value="Genomic_DNA"/>
</dbReference>
<feature type="compositionally biased region" description="Low complexity" evidence="1">
    <location>
        <begin position="267"/>
        <end position="278"/>
    </location>
</feature>
<evidence type="ECO:0000313" key="5">
    <source>
        <dbReference type="Proteomes" id="UP000032304"/>
    </source>
</evidence>
<keyword evidence="2" id="KW-1133">Transmembrane helix</keyword>
<proteinExistence type="predicted"/>
<reference evidence="4 5" key="1">
    <citation type="journal article" date="2012" name="Nature">
        <title>Repeated polyploidization of Gossypium genomes and the evolution of spinnable cotton fibres.</title>
        <authorList>
            <person name="Paterson A.H."/>
            <person name="Wendel J.F."/>
            <person name="Gundlach H."/>
            <person name="Guo H."/>
            <person name="Jenkins J."/>
            <person name="Jin D."/>
            <person name="Llewellyn D."/>
            <person name="Showmaker K.C."/>
            <person name="Shu S."/>
            <person name="Udall J."/>
            <person name="Yoo M.J."/>
            <person name="Byers R."/>
            <person name="Chen W."/>
            <person name="Doron-Faigenboim A."/>
            <person name="Duke M.V."/>
            <person name="Gong L."/>
            <person name="Grimwood J."/>
            <person name="Grover C."/>
            <person name="Grupp K."/>
            <person name="Hu G."/>
            <person name="Lee T.H."/>
            <person name="Li J."/>
            <person name="Lin L."/>
            <person name="Liu T."/>
            <person name="Marler B.S."/>
            <person name="Page J.T."/>
            <person name="Roberts A.W."/>
            <person name="Romanel E."/>
            <person name="Sanders W.S."/>
            <person name="Szadkowski E."/>
            <person name="Tan X."/>
            <person name="Tang H."/>
            <person name="Xu C."/>
            <person name="Wang J."/>
            <person name="Wang Z."/>
            <person name="Zhang D."/>
            <person name="Zhang L."/>
            <person name="Ashrafi H."/>
            <person name="Bedon F."/>
            <person name="Bowers J.E."/>
            <person name="Brubaker C.L."/>
            <person name="Chee P.W."/>
            <person name="Das S."/>
            <person name="Gingle A.R."/>
            <person name="Haigler C.H."/>
            <person name="Harker D."/>
            <person name="Hoffmann L.V."/>
            <person name="Hovav R."/>
            <person name="Jones D.C."/>
            <person name="Lemke C."/>
            <person name="Mansoor S."/>
            <person name="ur Rahman M."/>
            <person name="Rainville L.N."/>
            <person name="Rambani A."/>
            <person name="Reddy U.K."/>
            <person name="Rong J.K."/>
            <person name="Saranga Y."/>
            <person name="Scheffler B.E."/>
            <person name="Scheffler J.A."/>
            <person name="Stelly D.M."/>
            <person name="Triplett B.A."/>
            <person name="Van Deynze A."/>
            <person name="Vaslin M.F."/>
            <person name="Waghmare V.N."/>
            <person name="Walford S.A."/>
            <person name="Wright R.J."/>
            <person name="Zaki E.A."/>
            <person name="Zhang T."/>
            <person name="Dennis E.S."/>
            <person name="Mayer K.F."/>
            <person name="Peterson D.G."/>
            <person name="Rokhsar D.S."/>
            <person name="Wang X."/>
            <person name="Schmutz J."/>
        </authorList>
    </citation>
    <scope>NUCLEOTIDE SEQUENCE [LARGE SCALE GENOMIC DNA]</scope>
</reference>
<sequence length="338" mass="37476">SSHHLSSLCPNFFPFVVVGFLFLFSSRHYPFLRCHFLGKIPYSFFPFLDETLKFSRKIEKKKKDWHNKDRVMEKDHHHHYVLEITLISAQGLKEPSGQLRRMQTYALAWIDPSLKLRTCIDRSGGGNPTWNDKFLFKVSSDFLSKETSGVSVEIYSVGVLRDSLLGTVRLLVGNSIRTGFTIHPPSFTAVQVRRPSGRFHGVINIGVTVLDMADVPSMSGLSAVGFRDLIGESINSKKNRGLKKSKSTTLPLPGENLSDDQSDDCHSSTTSSSSPASTALREWNGIIREIEKRKNHIRSSSSEDGSLLCGLGLSSMKVGCLSPFIVGAASFNEGKNPP</sequence>
<protein>
    <recommendedName>
        <fullName evidence="3">C2 domain-containing protein</fullName>
    </recommendedName>
</protein>
<feature type="non-terminal residue" evidence="4">
    <location>
        <position position="1"/>
    </location>
</feature>
<feature type="transmembrane region" description="Helical" evidence="2">
    <location>
        <begin position="12"/>
        <end position="29"/>
    </location>
</feature>
<keyword evidence="2" id="KW-0472">Membrane</keyword>
<dbReference type="STRING" id="29730.A0A0D2U205"/>
<dbReference type="Gene3D" id="2.60.40.150">
    <property type="entry name" value="C2 domain"/>
    <property type="match status" value="1"/>
</dbReference>
<dbReference type="PROSITE" id="PS50004">
    <property type="entry name" value="C2"/>
    <property type="match status" value="1"/>
</dbReference>
<accession>A0A0D2U205</accession>
<feature type="domain" description="C2" evidence="3">
    <location>
        <begin position="60"/>
        <end position="186"/>
    </location>
</feature>
<dbReference type="PANTHER" id="PTHR32246:SF156">
    <property type="entry name" value="LIPID-BINDING FAMILY PROTEIN, PUTATIVE-RELATED"/>
    <property type="match status" value="1"/>
</dbReference>
<dbReference type="CDD" id="cd04051">
    <property type="entry name" value="C2_SRC2_like"/>
    <property type="match status" value="1"/>
</dbReference>
<dbReference type="Pfam" id="PF00168">
    <property type="entry name" value="C2"/>
    <property type="match status" value="1"/>
</dbReference>
<evidence type="ECO:0000313" key="4">
    <source>
        <dbReference type="EMBL" id="KJB49505.1"/>
    </source>
</evidence>
<dbReference type="InterPro" id="IPR044750">
    <property type="entry name" value="C2_SRC2/BAP"/>
</dbReference>
<dbReference type="SMART" id="SM00239">
    <property type="entry name" value="C2"/>
    <property type="match status" value="1"/>
</dbReference>
<gene>
    <name evidence="4" type="ORF">B456_008G122700</name>
</gene>
<dbReference type="OMA" id="MCCFLMK"/>
<dbReference type="AlphaFoldDB" id="A0A0D2U205"/>
<name>A0A0D2U205_GOSRA</name>
<dbReference type="GO" id="GO:0006952">
    <property type="term" value="P:defense response"/>
    <property type="evidence" value="ECO:0007669"/>
    <property type="project" value="InterPro"/>
</dbReference>
<dbReference type="SUPFAM" id="SSF49562">
    <property type="entry name" value="C2 domain (Calcium/lipid-binding domain, CaLB)"/>
    <property type="match status" value="1"/>
</dbReference>
<keyword evidence="5" id="KW-1185">Reference proteome</keyword>
<dbReference type="eggNOG" id="ENOG502QV3A">
    <property type="taxonomic scope" value="Eukaryota"/>
</dbReference>
<dbReference type="InterPro" id="IPR000008">
    <property type="entry name" value="C2_dom"/>
</dbReference>
<dbReference type="Proteomes" id="UP000032304">
    <property type="component" value="Chromosome 8"/>
</dbReference>
<evidence type="ECO:0000256" key="1">
    <source>
        <dbReference type="SAM" id="MobiDB-lite"/>
    </source>
</evidence>
<organism evidence="4 5">
    <name type="scientific">Gossypium raimondii</name>
    <name type="common">Peruvian cotton</name>
    <name type="synonym">Gossypium klotzschianum subsp. raimondii</name>
    <dbReference type="NCBI Taxonomy" id="29730"/>
    <lineage>
        <taxon>Eukaryota</taxon>
        <taxon>Viridiplantae</taxon>
        <taxon>Streptophyta</taxon>
        <taxon>Embryophyta</taxon>
        <taxon>Tracheophyta</taxon>
        <taxon>Spermatophyta</taxon>
        <taxon>Magnoliopsida</taxon>
        <taxon>eudicotyledons</taxon>
        <taxon>Gunneridae</taxon>
        <taxon>Pentapetalae</taxon>
        <taxon>rosids</taxon>
        <taxon>malvids</taxon>
        <taxon>Malvales</taxon>
        <taxon>Malvaceae</taxon>
        <taxon>Malvoideae</taxon>
        <taxon>Gossypium</taxon>
    </lineage>
</organism>
<evidence type="ECO:0000256" key="2">
    <source>
        <dbReference type="SAM" id="Phobius"/>
    </source>
</evidence>
<evidence type="ECO:0000259" key="3">
    <source>
        <dbReference type="PROSITE" id="PS50004"/>
    </source>
</evidence>
<dbReference type="PANTHER" id="PTHR32246">
    <property type="entry name" value="INGRESSION PROTEIN FIC1"/>
    <property type="match status" value="1"/>
</dbReference>
<dbReference type="InterPro" id="IPR035892">
    <property type="entry name" value="C2_domain_sf"/>
</dbReference>